<dbReference type="Gene3D" id="2.60.40.1180">
    <property type="entry name" value="Golgi alpha-mannosidase II"/>
    <property type="match status" value="1"/>
</dbReference>
<name>A0AA38RK65_9PEZI</name>
<sequence>MFQGFEWYIPPDHQHWKRLAKAIPSLAALGITRMWIPPACKASWHDTNGYDIYDLYDLGEFDQKGGRRTKWGTKEELVEMVDAANAYGVGILFDAVLNHKAAADYAETVLAVRVDPKDRGLEIGEPEEVEVWTGYNFPGRGKTYSPMEWRAEHFTGIDYDQKTKSNVLWKFVGKSWAHDVDEELGNYDYLMFADIDHNHPEVRQDMLRWVEWLGSQLRLGGLRVDAIKHYSARFLRDLIEHVDRTVGREWFIVGEYWRADSHVLAQYIDFMNNRISLFDVELCCNFSRISLGEQPDLRTVFDGTLCALKPANAVTFVVNHDTQERQSLETPVAPFFIPLAYALILLRLDTGLPCVFWSSLYGSFGPDARPDRSTFRPPPNGGRVLPRLLLARRLYAYGTQADYLDSPSCVGFTRFGHPSRSGGAGCAVVVNIAWEFGARRMCVGARHAGERWTDVLRMTWGTVEIDERGFGTFPVGPRGVSVWVDERAEGRELVEEFVFDADIFGFAEEDRRIAEEKSKGNKLRRLLSLPSWLGGTSRSDGAGQENGQSPPLR</sequence>
<dbReference type="CDD" id="cd11318">
    <property type="entry name" value="AmyAc_bac_fung_AmyA"/>
    <property type="match status" value="1"/>
</dbReference>
<evidence type="ECO:0000313" key="9">
    <source>
        <dbReference type="EMBL" id="KAJ9138564.1"/>
    </source>
</evidence>
<dbReference type="Proteomes" id="UP001174691">
    <property type="component" value="Unassembled WGS sequence"/>
</dbReference>
<dbReference type="Gene3D" id="2.40.30.140">
    <property type="match status" value="1"/>
</dbReference>
<evidence type="ECO:0000256" key="4">
    <source>
        <dbReference type="ARBA" id="ARBA00022801"/>
    </source>
</evidence>
<keyword evidence="3" id="KW-0479">Metal-binding</keyword>
<evidence type="ECO:0000256" key="7">
    <source>
        <dbReference type="SAM" id="MobiDB-lite"/>
    </source>
</evidence>
<dbReference type="PANTHER" id="PTHR43447">
    <property type="entry name" value="ALPHA-AMYLASE"/>
    <property type="match status" value="1"/>
</dbReference>
<protein>
    <submittedName>
        <fullName evidence="9">Alpha-amylase</fullName>
    </submittedName>
</protein>
<evidence type="ECO:0000256" key="6">
    <source>
        <dbReference type="ARBA" id="ARBA00023295"/>
    </source>
</evidence>
<keyword evidence="6" id="KW-0326">Glycosidase</keyword>
<dbReference type="SMART" id="SM00642">
    <property type="entry name" value="Aamy"/>
    <property type="match status" value="1"/>
</dbReference>
<feature type="compositionally biased region" description="Polar residues" evidence="7">
    <location>
        <begin position="534"/>
        <end position="553"/>
    </location>
</feature>
<dbReference type="GO" id="GO:0005509">
    <property type="term" value="F:calcium ion binding"/>
    <property type="evidence" value="ECO:0007669"/>
    <property type="project" value="InterPro"/>
</dbReference>
<proteinExistence type="inferred from homology"/>
<dbReference type="AlphaFoldDB" id="A0AA38RK65"/>
<dbReference type="InterPro" id="IPR006047">
    <property type="entry name" value="GH13_cat_dom"/>
</dbReference>
<dbReference type="InterPro" id="IPR013776">
    <property type="entry name" value="A-amylase_thermo"/>
</dbReference>
<evidence type="ECO:0000313" key="10">
    <source>
        <dbReference type="Proteomes" id="UP001174691"/>
    </source>
</evidence>
<dbReference type="NCBIfam" id="NF006969">
    <property type="entry name" value="PRK09441.1-2"/>
    <property type="match status" value="1"/>
</dbReference>
<feature type="region of interest" description="Disordered" evidence="7">
    <location>
        <begin position="531"/>
        <end position="553"/>
    </location>
</feature>
<dbReference type="InterPro" id="IPR017853">
    <property type="entry name" value="GH"/>
</dbReference>
<evidence type="ECO:0000256" key="2">
    <source>
        <dbReference type="ARBA" id="ARBA00008061"/>
    </source>
</evidence>
<keyword evidence="5" id="KW-0119">Carbohydrate metabolism</keyword>
<dbReference type="GO" id="GO:0004553">
    <property type="term" value="F:hydrolase activity, hydrolyzing O-glycosyl compounds"/>
    <property type="evidence" value="ECO:0007669"/>
    <property type="project" value="InterPro"/>
</dbReference>
<dbReference type="GO" id="GO:0005975">
    <property type="term" value="P:carbohydrate metabolic process"/>
    <property type="evidence" value="ECO:0007669"/>
    <property type="project" value="InterPro"/>
</dbReference>
<dbReference type="EMBL" id="JANBVN010000143">
    <property type="protein sequence ID" value="KAJ9138564.1"/>
    <property type="molecule type" value="Genomic_DNA"/>
</dbReference>
<evidence type="ECO:0000256" key="5">
    <source>
        <dbReference type="ARBA" id="ARBA00023277"/>
    </source>
</evidence>
<dbReference type="NCBIfam" id="NF006968">
    <property type="entry name" value="PRK09441.1-1"/>
    <property type="match status" value="1"/>
</dbReference>
<evidence type="ECO:0000256" key="3">
    <source>
        <dbReference type="ARBA" id="ARBA00022723"/>
    </source>
</evidence>
<dbReference type="SUPFAM" id="SSF51011">
    <property type="entry name" value="Glycosyl hydrolase domain"/>
    <property type="match status" value="1"/>
</dbReference>
<comment type="cofactor">
    <cofactor evidence="1">
        <name>Ca(2+)</name>
        <dbReference type="ChEBI" id="CHEBI:29108"/>
    </cofactor>
</comment>
<feature type="domain" description="Glycosyl hydrolase family 13 catalytic" evidence="8">
    <location>
        <begin position="1"/>
        <end position="392"/>
    </location>
</feature>
<gene>
    <name evidence="9" type="ORF">NKR19_g7789</name>
</gene>
<dbReference type="SUPFAM" id="SSF51445">
    <property type="entry name" value="(Trans)glycosidases"/>
    <property type="match status" value="1"/>
</dbReference>
<dbReference type="PIRSF" id="PIRSF001021">
    <property type="entry name" value="Alph-amls_thrmst"/>
    <property type="match status" value="1"/>
</dbReference>
<dbReference type="InterPro" id="IPR013780">
    <property type="entry name" value="Glyco_hydro_b"/>
</dbReference>
<comment type="caution">
    <text evidence="9">The sequence shown here is derived from an EMBL/GenBank/DDBJ whole genome shotgun (WGS) entry which is preliminary data.</text>
</comment>
<evidence type="ECO:0000256" key="1">
    <source>
        <dbReference type="ARBA" id="ARBA00001913"/>
    </source>
</evidence>
<dbReference type="Pfam" id="PF00128">
    <property type="entry name" value="Alpha-amylase"/>
    <property type="match status" value="1"/>
</dbReference>
<comment type="similarity">
    <text evidence="2">Belongs to the glycosyl hydrolase 13 family.</text>
</comment>
<keyword evidence="10" id="KW-1185">Reference proteome</keyword>
<keyword evidence="4" id="KW-0378">Hydrolase</keyword>
<evidence type="ECO:0000259" key="8">
    <source>
        <dbReference type="SMART" id="SM00642"/>
    </source>
</evidence>
<organism evidence="9 10">
    <name type="scientific">Coniochaeta hoffmannii</name>
    <dbReference type="NCBI Taxonomy" id="91930"/>
    <lineage>
        <taxon>Eukaryota</taxon>
        <taxon>Fungi</taxon>
        <taxon>Dikarya</taxon>
        <taxon>Ascomycota</taxon>
        <taxon>Pezizomycotina</taxon>
        <taxon>Sordariomycetes</taxon>
        <taxon>Sordariomycetidae</taxon>
        <taxon>Coniochaetales</taxon>
        <taxon>Coniochaetaceae</taxon>
        <taxon>Coniochaeta</taxon>
    </lineage>
</organism>
<accession>A0AA38RK65</accession>
<dbReference type="Gene3D" id="3.20.20.80">
    <property type="entry name" value="Glycosidases"/>
    <property type="match status" value="1"/>
</dbReference>
<reference evidence="9" key="1">
    <citation type="submission" date="2022-07" db="EMBL/GenBank/DDBJ databases">
        <title>Fungi with potential for degradation of polypropylene.</title>
        <authorList>
            <person name="Gostincar C."/>
        </authorList>
    </citation>
    <scope>NUCLEOTIDE SEQUENCE</scope>
    <source>
        <strain evidence="9">EXF-13287</strain>
    </source>
</reference>